<reference evidence="3" key="1">
    <citation type="submission" date="2019-08" db="EMBL/GenBank/DDBJ databases">
        <title>The improved chromosome-level genome for the pearl oyster Pinctada fucata martensii using PacBio sequencing and Hi-C.</title>
        <authorList>
            <person name="Zheng Z."/>
        </authorList>
    </citation>
    <scope>NUCLEOTIDE SEQUENCE</scope>
    <source>
        <strain evidence="3">ZZ-2019</strain>
        <tissue evidence="3">Adductor muscle</tissue>
    </source>
</reference>
<evidence type="ECO:0000256" key="2">
    <source>
        <dbReference type="SAM" id="SignalP"/>
    </source>
</evidence>
<proteinExistence type="predicted"/>
<dbReference type="InterPro" id="IPR020904">
    <property type="entry name" value="Sc_DH/Rdtase_CS"/>
</dbReference>
<keyword evidence="1" id="KW-0560">Oxidoreductase</keyword>
<evidence type="ECO:0000313" key="4">
    <source>
        <dbReference type="Proteomes" id="UP001186944"/>
    </source>
</evidence>
<dbReference type="Pfam" id="PF00106">
    <property type="entry name" value="adh_short"/>
    <property type="match status" value="2"/>
</dbReference>
<keyword evidence="2" id="KW-0732">Signal</keyword>
<dbReference type="Proteomes" id="UP001186944">
    <property type="component" value="Unassembled WGS sequence"/>
</dbReference>
<dbReference type="AlphaFoldDB" id="A0AA88Y080"/>
<accession>A0AA88Y080</accession>
<dbReference type="Gene3D" id="3.40.50.720">
    <property type="entry name" value="NAD(P)-binding Rossmann-like Domain"/>
    <property type="match status" value="2"/>
</dbReference>
<dbReference type="InterPro" id="IPR002347">
    <property type="entry name" value="SDR_fam"/>
</dbReference>
<protein>
    <submittedName>
        <fullName evidence="3">Uncharacterized protein</fullName>
    </submittedName>
</protein>
<dbReference type="InterPro" id="IPR036291">
    <property type="entry name" value="NAD(P)-bd_dom_sf"/>
</dbReference>
<comment type="caution">
    <text evidence="3">The sequence shown here is derived from an EMBL/GenBank/DDBJ whole genome shotgun (WGS) entry which is preliminary data.</text>
</comment>
<sequence length="442" mass="47379">MWKKILALVFGVIVGLWLIDDFNPDVLKGKNVVITGASAGIGEQMAYHYARMGANVLVTARRQNILKKVVERCREEGGKDGKYFYIAADMANLSSTVTVINVSTTTYMVNLSSTVTVINVSTPTYMANLSSTVTVINVSTPTYMANLSSTVTVINVSTPTYMANLSSTVPVINVSTPTCMVNLSSTVNVINVSTPTYIANPSSTVTVINISTPTYMANLSFTVTVINVSTPTYMANLSSTVTVINVSTPTYIANPSSTVTVINISTPTYMANLSFTVTVINVSTPTDMVNLPSTVTVINISTPTYMANLSFTVTVINEAISKLGSIDYLVLNHIIPIPLGLWEGTSQNLSLANTIIDVNFKAYVHLASHALPHLKHTHGSIIVVSSLAGKIGQPFTAIYSSTKFALDGFFGGLRQELILKKCDISITLCVLGLIGMHFFIPP</sequence>
<gene>
    <name evidence="3" type="ORF">FSP39_011950</name>
</gene>
<dbReference type="PANTHER" id="PTHR44279:SF2">
    <property type="entry name" value="HYDROXYSTEROID (11-BETA) DEHYDROGENASE 1-LIKE B-RELATED"/>
    <property type="match status" value="1"/>
</dbReference>
<dbReference type="EMBL" id="VSWD01000008">
    <property type="protein sequence ID" value="KAK3095233.1"/>
    <property type="molecule type" value="Genomic_DNA"/>
</dbReference>
<keyword evidence="4" id="KW-1185">Reference proteome</keyword>
<organism evidence="3 4">
    <name type="scientific">Pinctada imbricata</name>
    <name type="common">Atlantic pearl-oyster</name>
    <name type="synonym">Pinctada martensii</name>
    <dbReference type="NCBI Taxonomy" id="66713"/>
    <lineage>
        <taxon>Eukaryota</taxon>
        <taxon>Metazoa</taxon>
        <taxon>Spiralia</taxon>
        <taxon>Lophotrochozoa</taxon>
        <taxon>Mollusca</taxon>
        <taxon>Bivalvia</taxon>
        <taxon>Autobranchia</taxon>
        <taxon>Pteriomorphia</taxon>
        <taxon>Pterioida</taxon>
        <taxon>Pterioidea</taxon>
        <taxon>Pteriidae</taxon>
        <taxon>Pinctada</taxon>
    </lineage>
</organism>
<dbReference type="SUPFAM" id="SSF51735">
    <property type="entry name" value="NAD(P)-binding Rossmann-fold domains"/>
    <property type="match status" value="2"/>
</dbReference>
<dbReference type="GO" id="GO:0016491">
    <property type="term" value="F:oxidoreductase activity"/>
    <property type="evidence" value="ECO:0007669"/>
    <property type="project" value="UniProtKB-KW"/>
</dbReference>
<dbReference type="PROSITE" id="PS00061">
    <property type="entry name" value="ADH_SHORT"/>
    <property type="match status" value="1"/>
</dbReference>
<evidence type="ECO:0000313" key="3">
    <source>
        <dbReference type="EMBL" id="KAK3095233.1"/>
    </source>
</evidence>
<dbReference type="PANTHER" id="PTHR44279">
    <property type="entry name" value="HYDROXYSTEROID (11-BETA) DEHYDROGENASE 1-LIKE B-RELATED"/>
    <property type="match status" value="1"/>
</dbReference>
<name>A0AA88Y080_PINIB</name>
<feature type="chain" id="PRO_5041676278" evidence="2">
    <location>
        <begin position="22"/>
        <end position="442"/>
    </location>
</feature>
<evidence type="ECO:0000256" key="1">
    <source>
        <dbReference type="ARBA" id="ARBA00023002"/>
    </source>
</evidence>
<feature type="signal peptide" evidence="2">
    <location>
        <begin position="1"/>
        <end position="21"/>
    </location>
</feature>
<dbReference type="InterPro" id="IPR051253">
    <property type="entry name" value="11-beta-HSD"/>
</dbReference>